<accession>A0ACB7XLG5</accession>
<dbReference type="Proteomes" id="UP000828048">
    <property type="component" value="Chromosome 10"/>
</dbReference>
<name>A0ACB7XLG5_9ERIC</name>
<protein>
    <submittedName>
        <fullName evidence="1">Uncharacterized protein</fullName>
    </submittedName>
</protein>
<keyword evidence="2" id="KW-1185">Reference proteome</keyword>
<evidence type="ECO:0000313" key="2">
    <source>
        <dbReference type="Proteomes" id="UP000828048"/>
    </source>
</evidence>
<gene>
    <name evidence="1" type="ORF">Vadar_027405</name>
</gene>
<comment type="caution">
    <text evidence="1">The sequence shown here is derived from an EMBL/GenBank/DDBJ whole genome shotgun (WGS) entry which is preliminary data.</text>
</comment>
<organism evidence="1 2">
    <name type="scientific">Vaccinium darrowii</name>
    <dbReference type="NCBI Taxonomy" id="229202"/>
    <lineage>
        <taxon>Eukaryota</taxon>
        <taxon>Viridiplantae</taxon>
        <taxon>Streptophyta</taxon>
        <taxon>Embryophyta</taxon>
        <taxon>Tracheophyta</taxon>
        <taxon>Spermatophyta</taxon>
        <taxon>Magnoliopsida</taxon>
        <taxon>eudicotyledons</taxon>
        <taxon>Gunneridae</taxon>
        <taxon>Pentapetalae</taxon>
        <taxon>asterids</taxon>
        <taxon>Ericales</taxon>
        <taxon>Ericaceae</taxon>
        <taxon>Vaccinioideae</taxon>
        <taxon>Vaccinieae</taxon>
        <taxon>Vaccinium</taxon>
    </lineage>
</organism>
<evidence type="ECO:0000313" key="1">
    <source>
        <dbReference type="EMBL" id="KAH7841233.1"/>
    </source>
</evidence>
<sequence length="146" mass="16104">MLNGCESEYMVVGRRAWGVEGQEDRKGRRWVVRDEEDDEGETRKEGLRWTGGDGVGLSFGNGLVEDLFFVSGYDIGGSIVAQGQNSVFHVSPPLMSVSVPKVSGLKELYDAVNGGGDVWINENKFRIVRQLGEGGFAYVYLVIRII</sequence>
<dbReference type="EMBL" id="CM037160">
    <property type="protein sequence ID" value="KAH7841233.1"/>
    <property type="molecule type" value="Genomic_DNA"/>
</dbReference>
<proteinExistence type="predicted"/>
<reference evidence="1 2" key="1">
    <citation type="journal article" date="2021" name="Hortic Res">
        <title>High-quality reference genome and annotation aids understanding of berry development for evergreen blueberry (Vaccinium darrowii).</title>
        <authorList>
            <person name="Yu J."/>
            <person name="Hulse-Kemp A.M."/>
            <person name="Babiker E."/>
            <person name="Staton M."/>
        </authorList>
    </citation>
    <scope>NUCLEOTIDE SEQUENCE [LARGE SCALE GENOMIC DNA]</scope>
    <source>
        <strain evidence="2">cv. NJ 8807/NJ 8810</strain>
        <tissue evidence="1">Young leaf</tissue>
    </source>
</reference>